<feature type="domain" description="PFL" evidence="5">
    <location>
        <begin position="1"/>
        <end position="590"/>
    </location>
</feature>
<dbReference type="OrthoDB" id="9803969at2"/>
<dbReference type="GO" id="GO:0016829">
    <property type="term" value="F:lyase activity"/>
    <property type="evidence" value="ECO:0007669"/>
    <property type="project" value="UniProtKB-KW"/>
</dbReference>
<keyword evidence="1 3" id="KW-0556">Organic radical</keyword>
<dbReference type="PROSITE" id="PS51149">
    <property type="entry name" value="GLY_RADICAL_2"/>
    <property type="match status" value="1"/>
</dbReference>
<evidence type="ECO:0000256" key="3">
    <source>
        <dbReference type="PROSITE-ProRule" id="PRU00493"/>
    </source>
</evidence>
<dbReference type="Pfam" id="PF02901">
    <property type="entry name" value="PFL-like"/>
    <property type="match status" value="1"/>
</dbReference>
<evidence type="ECO:0000313" key="6">
    <source>
        <dbReference type="EMBL" id="OHX64789.1"/>
    </source>
</evidence>
<dbReference type="InterPro" id="IPR001150">
    <property type="entry name" value="Gly_radical"/>
</dbReference>
<evidence type="ECO:0000259" key="4">
    <source>
        <dbReference type="PROSITE" id="PS51149"/>
    </source>
</evidence>
<feature type="modified residue" description="Glycine radical" evidence="3">
    <location>
        <position position="692"/>
    </location>
</feature>
<dbReference type="STRING" id="915059.NH26_22140"/>
<evidence type="ECO:0000256" key="2">
    <source>
        <dbReference type="ARBA" id="ARBA00023239"/>
    </source>
</evidence>
<comment type="caution">
    <text evidence="6">The sequence shown here is derived from an EMBL/GenBank/DDBJ whole genome shotgun (WGS) entry which is preliminary data.</text>
</comment>
<evidence type="ECO:0000313" key="7">
    <source>
        <dbReference type="Proteomes" id="UP000179797"/>
    </source>
</evidence>
<reference evidence="6 7" key="1">
    <citation type="journal article" date="2012" name="Int. J. Syst. Evol. Microbiol.">
        <title>Flammeovirga pacifica sp. nov., isolated from deep-sea sediment.</title>
        <authorList>
            <person name="Xu H."/>
            <person name="Fu Y."/>
            <person name="Yang N."/>
            <person name="Ding Z."/>
            <person name="Lai Q."/>
            <person name="Zeng R."/>
        </authorList>
    </citation>
    <scope>NUCLEOTIDE SEQUENCE [LARGE SCALE GENOMIC DNA]</scope>
    <source>
        <strain evidence="7">DSM 24597 / LMG 26175 / WPAGA1</strain>
    </source>
</reference>
<dbReference type="SUPFAM" id="SSF51998">
    <property type="entry name" value="PFL-like glycyl radical enzymes"/>
    <property type="match status" value="1"/>
</dbReference>
<gene>
    <name evidence="6" type="ORF">NH26_22140</name>
</gene>
<sequence>MNETYLQRLTELKSRKSEQTKEKIATEGLLDEDDYGRIAVPENGWKIIPNHSDGSFYGTQGWTNNFCDLMDNHPTYVDANDAFAGRWMYFMSKMRPSKWNPDYPYHHLEENQQKYDIIHGIGDDAHFAPDFNLGLQLGWDGLLNKIKMSNAINNSDEQNEFYEAHHRAIISIQGWIQRHIIQIQLQIEEENDISLKENLKEMLWTNQAILHHPPKTLRQACQWIIWYHLASRTYNRDGAGGQIDTLLQPFYENDIRNGIITKEDAIYYLGCFLINDPIYWQLGGPDGKGGDVASEVSFLILEAADKINTSLNITVRVHDHMNEELFQESLKYLIKNKNAWPRFSGDKGLIAGFMKNGYSEDLARKRIAVGCNWMSLPGLEYTMNDLVKVNMAKVFEVAFEEMLSSAEGNSTSNLWNKFTYHLSEAVQTAVDGIIHHLTYQKYNEPELILNLLSYGPLEKGKDVSDGGAMYYNLSIDGAGIAIVADSFAAIQQRIEEENRLDWMELKHHITTNFEDENGERIRLLLQNSERYGQGNTKGDDWAKQISQFFSEEVKSKSDEEKRYCFIPGLFSWANTVGLGKAVKATPNGRKSAEPINHGANPTPGFVVDGGSLALARAVADVQPAYGNTAPMQWELDPTLAKQEHADVIGAIIKTHFEMGGTLINVNIMDKAQVLAAHENPELYPDLVVRITGFTAYFAMLTKEFRQLVVDRILEN</sequence>
<proteinExistence type="predicted"/>
<dbReference type="PANTHER" id="PTHR43641:SF2">
    <property type="entry name" value="DEHYDRATASE YBIW-RELATED"/>
    <property type="match status" value="1"/>
</dbReference>
<dbReference type="InterPro" id="IPR051215">
    <property type="entry name" value="GRE"/>
</dbReference>
<dbReference type="GO" id="GO:0016740">
    <property type="term" value="F:transferase activity"/>
    <property type="evidence" value="ECO:0007669"/>
    <property type="project" value="UniProtKB-KW"/>
</dbReference>
<keyword evidence="2" id="KW-0456">Lyase</keyword>
<dbReference type="PROSITE" id="PS51554">
    <property type="entry name" value="PFL"/>
    <property type="match status" value="1"/>
</dbReference>
<dbReference type="EMBL" id="JRYR02000002">
    <property type="protein sequence ID" value="OHX64789.1"/>
    <property type="molecule type" value="Genomic_DNA"/>
</dbReference>
<feature type="domain" description="Glycine radical" evidence="4">
    <location>
        <begin position="597"/>
        <end position="715"/>
    </location>
</feature>
<name>A0A1S1YUU6_FLAPC</name>
<dbReference type="InterPro" id="IPR004184">
    <property type="entry name" value="PFL_dom"/>
</dbReference>
<evidence type="ECO:0000256" key="1">
    <source>
        <dbReference type="ARBA" id="ARBA00022818"/>
    </source>
</evidence>
<dbReference type="AlphaFoldDB" id="A0A1S1YUU6"/>
<dbReference type="PANTHER" id="PTHR43641">
    <property type="entry name" value="FORMATE ACETYLTRANSFERASE 3-RELATED"/>
    <property type="match status" value="1"/>
</dbReference>
<dbReference type="GO" id="GO:0005829">
    <property type="term" value="C:cytosol"/>
    <property type="evidence" value="ECO:0007669"/>
    <property type="project" value="TreeGrafter"/>
</dbReference>
<dbReference type="RefSeq" id="WP_044221109.1">
    <property type="nucleotide sequence ID" value="NZ_JRYR02000002.1"/>
</dbReference>
<dbReference type="Pfam" id="PF01228">
    <property type="entry name" value="Gly_radical"/>
    <property type="match status" value="1"/>
</dbReference>
<dbReference type="Gene3D" id="3.20.70.20">
    <property type="match status" value="1"/>
</dbReference>
<accession>A0A1S1YUU6</accession>
<dbReference type="Proteomes" id="UP000179797">
    <property type="component" value="Unassembled WGS sequence"/>
</dbReference>
<keyword evidence="7" id="KW-1185">Reference proteome</keyword>
<evidence type="ECO:0000259" key="5">
    <source>
        <dbReference type="PROSITE" id="PS51554"/>
    </source>
</evidence>
<protein>
    <submittedName>
        <fullName evidence="6">Formate acetyltransferase</fullName>
    </submittedName>
</protein>
<organism evidence="6 7">
    <name type="scientific">Flammeovirga pacifica</name>
    <dbReference type="NCBI Taxonomy" id="915059"/>
    <lineage>
        <taxon>Bacteria</taxon>
        <taxon>Pseudomonadati</taxon>
        <taxon>Bacteroidota</taxon>
        <taxon>Cytophagia</taxon>
        <taxon>Cytophagales</taxon>
        <taxon>Flammeovirgaceae</taxon>
        <taxon>Flammeovirga</taxon>
    </lineage>
</organism>